<comment type="function">
    <text evidence="7 9">Catalyzes the conversion of glucosamine-6-phosphate to glucosamine-1-phosphate.</text>
</comment>
<comment type="catalytic activity">
    <reaction evidence="6 7 9">
        <text>alpha-D-glucosamine 1-phosphate = D-glucosamine 6-phosphate</text>
        <dbReference type="Rhea" id="RHEA:23424"/>
        <dbReference type="ChEBI" id="CHEBI:58516"/>
        <dbReference type="ChEBI" id="CHEBI:58725"/>
        <dbReference type="EC" id="5.4.2.10"/>
    </reaction>
</comment>
<dbReference type="RefSeq" id="WP_073158360.1">
    <property type="nucleotide sequence ID" value="NZ_FQVL01000021.1"/>
</dbReference>
<dbReference type="InterPro" id="IPR050060">
    <property type="entry name" value="Phosphoglucosamine_mutase"/>
</dbReference>
<feature type="domain" description="Alpha-D-phosphohexomutase alpha/beta/alpha" evidence="11">
    <location>
        <begin position="3"/>
        <end position="133"/>
    </location>
</feature>
<comment type="PTM">
    <text evidence="7">Activated by phosphorylation.</text>
</comment>
<dbReference type="InterPro" id="IPR005844">
    <property type="entry name" value="A-D-PHexomutase_a/b/a-I"/>
</dbReference>
<feature type="modified residue" description="Phosphoserine" evidence="7">
    <location>
        <position position="100"/>
    </location>
</feature>
<dbReference type="PANTHER" id="PTHR42946:SF1">
    <property type="entry name" value="PHOSPHOGLUCOMUTASE (ALPHA-D-GLUCOSE-1,6-BISPHOSPHATE-DEPENDENT)"/>
    <property type="match status" value="1"/>
</dbReference>
<dbReference type="Pfam" id="PF02879">
    <property type="entry name" value="PGM_PMM_II"/>
    <property type="match status" value="1"/>
</dbReference>
<dbReference type="PANTHER" id="PTHR42946">
    <property type="entry name" value="PHOSPHOHEXOSE MUTASE"/>
    <property type="match status" value="1"/>
</dbReference>
<sequence length="446" mass="48381">MGKYFGTDGVRGIANQELTPELAFKLGRTGAYVITSQTNRAKVVIGRDSRLSGEMLESALTAGFLSMGIDVILLGIVSTPAVAYLTRYLKAEAGVMISASHNPYPDNGIKFFNSEGHKLSDEMEERIETLLDDQNDTLARPTGENLGRIIKQQGAIDHYLDYLATTIDTDLKGLHVVMDGANGAAYQLAPQLLERLGVKLTKIHTDPNGVNINQGCGSTHPEDLQKAVQMSQAQIGIAFDGDADRLIAVDEKGKIVDGDQIMAICAKYLSDQQKLAGNTVVTTVMSNIGFFKSMENLGIQSVQTAVGDRFVAAALRKGNFTLGGEQSGHIIFTEYSNTGDGLLSALQLLQVLKATGKKLSELSQVMTKYPQLMKNVKVKTKEGWQKNKAIAQAIKEAEHQLKDSGRVLVRPSGTEPLIRVMAEGPDEEVLNEYINQIAQVIEQELG</sequence>
<evidence type="ECO:0000313" key="15">
    <source>
        <dbReference type="Proteomes" id="UP000184476"/>
    </source>
</evidence>
<comment type="similarity">
    <text evidence="1 7 8">Belongs to the phosphohexose mutase family.</text>
</comment>
<keyword evidence="15" id="KW-1185">Reference proteome</keyword>
<dbReference type="SUPFAM" id="SSF53738">
    <property type="entry name" value="Phosphoglucomutase, first 3 domains"/>
    <property type="match status" value="3"/>
</dbReference>
<dbReference type="GO" id="GO:0004615">
    <property type="term" value="F:phosphomannomutase activity"/>
    <property type="evidence" value="ECO:0007669"/>
    <property type="project" value="TreeGrafter"/>
</dbReference>
<dbReference type="GO" id="GO:0005829">
    <property type="term" value="C:cytosol"/>
    <property type="evidence" value="ECO:0007669"/>
    <property type="project" value="TreeGrafter"/>
</dbReference>
<dbReference type="FunFam" id="3.40.120.10:FF:000003">
    <property type="entry name" value="Phosphoglucosamine mutase"/>
    <property type="match status" value="1"/>
</dbReference>
<dbReference type="Pfam" id="PF02880">
    <property type="entry name" value="PGM_PMM_III"/>
    <property type="match status" value="1"/>
</dbReference>
<dbReference type="STRING" id="112248.SAMN05444392_1218"/>
<feature type="active site" description="Phosphoserine intermediate" evidence="7">
    <location>
        <position position="100"/>
    </location>
</feature>
<keyword evidence="3 7" id="KW-0479">Metal-binding</keyword>
<evidence type="ECO:0000259" key="11">
    <source>
        <dbReference type="Pfam" id="PF02878"/>
    </source>
</evidence>
<feature type="binding site" description="via phosphate group" evidence="7">
    <location>
        <position position="100"/>
    </location>
    <ligand>
        <name>Mg(2+)</name>
        <dbReference type="ChEBI" id="CHEBI:18420"/>
    </ligand>
</feature>
<evidence type="ECO:0000256" key="9">
    <source>
        <dbReference type="RuleBase" id="RU004327"/>
    </source>
</evidence>
<dbReference type="InterPro" id="IPR005845">
    <property type="entry name" value="A-D-PHexomutase_a/b/a-II"/>
</dbReference>
<dbReference type="NCBIfam" id="NF008139">
    <property type="entry name" value="PRK10887.1"/>
    <property type="match status" value="1"/>
</dbReference>
<dbReference type="PRINTS" id="PR00509">
    <property type="entry name" value="PGMPMM"/>
</dbReference>
<dbReference type="Proteomes" id="UP000184476">
    <property type="component" value="Unassembled WGS sequence"/>
</dbReference>
<dbReference type="Pfam" id="PF02878">
    <property type="entry name" value="PGM_PMM_I"/>
    <property type="match status" value="1"/>
</dbReference>
<keyword evidence="4 7" id="KW-0460">Magnesium</keyword>
<dbReference type="InterPro" id="IPR036900">
    <property type="entry name" value="A-D-PHexomutase_C_sf"/>
</dbReference>
<dbReference type="InterPro" id="IPR016055">
    <property type="entry name" value="A-D-PHexomutase_a/b/a-I/II/III"/>
</dbReference>
<accession>A0A1M5BCH1</accession>
<dbReference type="GO" id="GO:0009252">
    <property type="term" value="P:peptidoglycan biosynthetic process"/>
    <property type="evidence" value="ECO:0007669"/>
    <property type="project" value="TreeGrafter"/>
</dbReference>
<dbReference type="Gene3D" id="3.30.310.50">
    <property type="entry name" value="Alpha-D-phosphohexomutase, C-terminal domain"/>
    <property type="match status" value="1"/>
</dbReference>
<evidence type="ECO:0000256" key="5">
    <source>
        <dbReference type="ARBA" id="ARBA00023235"/>
    </source>
</evidence>
<dbReference type="GO" id="GO:0000287">
    <property type="term" value="F:magnesium ion binding"/>
    <property type="evidence" value="ECO:0007669"/>
    <property type="project" value="UniProtKB-UniRule"/>
</dbReference>
<dbReference type="FunFam" id="3.40.120.10:FF:000001">
    <property type="entry name" value="Phosphoglucosamine mutase"/>
    <property type="match status" value="1"/>
</dbReference>
<dbReference type="SUPFAM" id="SSF55957">
    <property type="entry name" value="Phosphoglucomutase, C-terminal domain"/>
    <property type="match status" value="1"/>
</dbReference>
<comment type="cofactor">
    <cofactor evidence="7">
        <name>Mg(2+)</name>
        <dbReference type="ChEBI" id="CHEBI:18420"/>
    </cofactor>
    <text evidence="7">Binds 1 Mg(2+) ion per subunit.</text>
</comment>
<reference evidence="14 15" key="1">
    <citation type="submission" date="2016-11" db="EMBL/GenBank/DDBJ databases">
        <authorList>
            <person name="Jaros S."/>
            <person name="Januszkiewicz K."/>
            <person name="Wedrychowicz H."/>
        </authorList>
    </citation>
    <scope>NUCLEOTIDE SEQUENCE [LARGE SCALE GENOMIC DNA]</scope>
    <source>
        <strain evidence="14 15">DSM 44666</strain>
    </source>
</reference>
<feature type="binding site" evidence="7">
    <location>
        <position position="242"/>
    </location>
    <ligand>
        <name>Mg(2+)</name>
        <dbReference type="ChEBI" id="CHEBI:18420"/>
    </ligand>
</feature>
<evidence type="ECO:0000256" key="6">
    <source>
        <dbReference type="ARBA" id="ARBA00050364"/>
    </source>
</evidence>
<dbReference type="EMBL" id="FQVL01000021">
    <property type="protein sequence ID" value="SHF40115.1"/>
    <property type="molecule type" value="Genomic_DNA"/>
</dbReference>
<dbReference type="PROSITE" id="PS00710">
    <property type="entry name" value="PGM_PMM"/>
    <property type="match status" value="1"/>
</dbReference>
<organism evidence="14 15">
    <name type="scientific">Seinonella peptonophila</name>
    <dbReference type="NCBI Taxonomy" id="112248"/>
    <lineage>
        <taxon>Bacteria</taxon>
        <taxon>Bacillati</taxon>
        <taxon>Bacillota</taxon>
        <taxon>Bacilli</taxon>
        <taxon>Bacillales</taxon>
        <taxon>Thermoactinomycetaceae</taxon>
        <taxon>Seinonella</taxon>
    </lineage>
</organism>
<evidence type="ECO:0000256" key="2">
    <source>
        <dbReference type="ARBA" id="ARBA00022553"/>
    </source>
</evidence>
<keyword evidence="5 7" id="KW-0413">Isomerase</keyword>
<dbReference type="Gene3D" id="3.40.120.10">
    <property type="entry name" value="Alpha-D-Glucose-1,6-Bisphosphate, subunit A, domain 3"/>
    <property type="match status" value="3"/>
</dbReference>
<evidence type="ECO:0000256" key="8">
    <source>
        <dbReference type="RuleBase" id="RU004326"/>
    </source>
</evidence>
<feature type="binding site" evidence="7">
    <location>
        <position position="244"/>
    </location>
    <ligand>
        <name>Mg(2+)</name>
        <dbReference type="ChEBI" id="CHEBI:18420"/>
    </ligand>
</feature>
<dbReference type="CDD" id="cd05802">
    <property type="entry name" value="GlmM"/>
    <property type="match status" value="1"/>
</dbReference>
<evidence type="ECO:0000256" key="1">
    <source>
        <dbReference type="ARBA" id="ARBA00010231"/>
    </source>
</evidence>
<name>A0A1M5BCH1_9BACL</name>
<dbReference type="AlphaFoldDB" id="A0A1M5BCH1"/>
<dbReference type="GO" id="GO:0006048">
    <property type="term" value="P:UDP-N-acetylglucosamine biosynthetic process"/>
    <property type="evidence" value="ECO:0007669"/>
    <property type="project" value="TreeGrafter"/>
</dbReference>
<dbReference type="GO" id="GO:0005975">
    <property type="term" value="P:carbohydrate metabolic process"/>
    <property type="evidence" value="ECO:0007669"/>
    <property type="project" value="InterPro"/>
</dbReference>
<feature type="binding site" evidence="7">
    <location>
        <position position="240"/>
    </location>
    <ligand>
        <name>Mg(2+)</name>
        <dbReference type="ChEBI" id="CHEBI:18420"/>
    </ligand>
</feature>
<evidence type="ECO:0000259" key="13">
    <source>
        <dbReference type="Pfam" id="PF02880"/>
    </source>
</evidence>
<dbReference type="InterPro" id="IPR005841">
    <property type="entry name" value="Alpha-D-phosphohexomutase_SF"/>
</dbReference>
<feature type="domain" description="Alpha-D-phosphohexomutase alpha/beta/alpha" evidence="13">
    <location>
        <begin position="257"/>
        <end position="369"/>
    </location>
</feature>
<dbReference type="FunFam" id="3.30.310.50:FF:000001">
    <property type="entry name" value="Phosphoglucosamine mutase"/>
    <property type="match status" value="1"/>
</dbReference>
<dbReference type="Pfam" id="PF00408">
    <property type="entry name" value="PGM_PMM_IV"/>
    <property type="match status" value="1"/>
</dbReference>
<feature type="domain" description="Alpha-D-phosphohexomutase C-terminal" evidence="10">
    <location>
        <begin position="373"/>
        <end position="439"/>
    </location>
</feature>
<evidence type="ECO:0000256" key="3">
    <source>
        <dbReference type="ARBA" id="ARBA00022723"/>
    </source>
</evidence>
<evidence type="ECO:0000256" key="4">
    <source>
        <dbReference type="ARBA" id="ARBA00022842"/>
    </source>
</evidence>
<evidence type="ECO:0000259" key="10">
    <source>
        <dbReference type="Pfam" id="PF00408"/>
    </source>
</evidence>
<evidence type="ECO:0000313" key="14">
    <source>
        <dbReference type="EMBL" id="SHF40115.1"/>
    </source>
</evidence>
<dbReference type="NCBIfam" id="TIGR01455">
    <property type="entry name" value="glmM"/>
    <property type="match status" value="1"/>
</dbReference>
<dbReference type="HAMAP" id="MF_01554_B">
    <property type="entry name" value="GlmM_B"/>
    <property type="match status" value="1"/>
</dbReference>
<dbReference type="OrthoDB" id="9806956at2"/>
<feature type="domain" description="Alpha-D-phosphohexomutase alpha/beta/alpha" evidence="12">
    <location>
        <begin position="158"/>
        <end position="253"/>
    </location>
</feature>
<dbReference type="InterPro" id="IPR016066">
    <property type="entry name" value="A-D-PHexomutase_CS"/>
</dbReference>
<evidence type="ECO:0000256" key="7">
    <source>
        <dbReference type="HAMAP-Rule" id="MF_01554"/>
    </source>
</evidence>
<dbReference type="GO" id="GO:0008966">
    <property type="term" value="F:phosphoglucosamine mutase activity"/>
    <property type="evidence" value="ECO:0007669"/>
    <property type="project" value="UniProtKB-UniRule"/>
</dbReference>
<dbReference type="InterPro" id="IPR005846">
    <property type="entry name" value="A-D-PHexomutase_a/b/a-III"/>
</dbReference>
<dbReference type="EC" id="5.4.2.10" evidence="7 9"/>
<gene>
    <name evidence="7" type="primary">glmM</name>
    <name evidence="14" type="ORF">SAMN05444392_1218</name>
</gene>
<proteinExistence type="inferred from homology"/>
<protein>
    <recommendedName>
        <fullName evidence="7 9">Phosphoglucosamine mutase</fullName>
        <ecNumber evidence="7 9">5.4.2.10</ecNumber>
    </recommendedName>
</protein>
<evidence type="ECO:0000259" key="12">
    <source>
        <dbReference type="Pfam" id="PF02879"/>
    </source>
</evidence>
<keyword evidence="2 7" id="KW-0597">Phosphoprotein</keyword>
<dbReference type="InterPro" id="IPR006352">
    <property type="entry name" value="GlmM_bact"/>
</dbReference>
<dbReference type="InterPro" id="IPR005843">
    <property type="entry name" value="A-D-PHexomutase_C"/>
</dbReference>